<gene>
    <name evidence="1" type="ORF">CWC20_00150</name>
</gene>
<evidence type="ECO:0000313" key="2">
    <source>
        <dbReference type="Proteomes" id="UP000307164"/>
    </source>
</evidence>
<evidence type="ECO:0000313" key="1">
    <source>
        <dbReference type="EMBL" id="TMO79066.1"/>
    </source>
</evidence>
<dbReference type="Proteomes" id="UP000307164">
    <property type="component" value="Unassembled WGS sequence"/>
</dbReference>
<proteinExistence type="predicted"/>
<sequence length="326" mass="37056">MSDYENLKRDLIIRDKDSWDILWQRAVAYYWDNLEFCDRKKEDKLFYILSSLGAKNIVNEGEGVVAIKAFEIGAGGNINDAPNIVKVKIGNGEKRKKEPKYVWQEAYTQKNSWRNLAIELDIKLPPFSIDDYVSKSTTVLSEFIALGLYFPFSEKFTTNFNYISIDTDLNGSEGIKNAYKVPVSDSVSNKSPYGSLNENDNYTNLCQLGDRGGSEGIDDDYRWLQFVPRMVAYNWSLNEGERIKPGSYLSEYSNVLECLGFVIPKGLNIRINYATFLPADNGYFNINEYTSILSIDFPQPPKEEGYNPIALADLIAQRGNLPFTSC</sequence>
<dbReference type="EMBL" id="PNBW01000002">
    <property type="protein sequence ID" value="TMO79066.1"/>
    <property type="molecule type" value="Genomic_DNA"/>
</dbReference>
<reference evidence="2" key="1">
    <citation type="submission" date="2019-06" db="EMBL/GenBank/DDBJ databases">
        <title>Co-occurence of chitin degradation, pigmentation and bioactivity in marine Pseudoalteromonas.</title>
        <authorList>
            <person name="Sonnenschein E.C."/>
            <person name="Bech P.K."/>
        </authorList>
    </citation>
    <scope>NUCLEOTIDE SEQUENCE [LARGE SCALE GENOMIC DNA]</scope>
    <source>
        <strain evidence="2">S3895</strain>
    </source>
</reference>
<protein>
    <submittedName>
        <fullName evidence="1">Uncharacterized protein</fullName>
    </submittedName>
</protein>
<accession>A0ABY2W2Z2</accession>
<name>A0ABY2W2Z2_9GAMM</name>
<dbReference type="RefSeq" id="WP_138676079.1">
    <property type="nucleotide sequence ID" value="NZ_PNBW01000002.1"/>
</dbReference>
<comment type="caution">
    <text evidence="1">The sequence shown here is derived from an EMBL/GenBank/DDBJ whole genome shotgun (WGS) entry which is preliminary data.</text>
</comment>
<organism evidence="1 2">
    <name type="scientific">Pseudoalteromonas aurantia</name>
    <dbReference type="NCBI Taxonomy" id="43654"/>
    <lineage>
        <taxon>Bacteria</taxon>
        <taxon>Pseudomonadati</taxon>
        <taxon>Pseudomonadota</taxon>
        <taxon>Gammaproteobacteria</taxon>
        <taxon>Alteromonadales</taxon>
        <taxon>Pseudoalteromonadaceae</taxon>
        <taxon>Pseudoalteromonas</taxon>
    </lineage>
</organism>
<keyword evidence="2" id="KW-1185">Reference proteome</keyword>